<feature type="compositionally biased region" description="Basic and acidic residues" evidence="1">
    <location>
        <begin position="59"/>
        <end position="71"/>
    </location>
</feature>
<evidence type="ECO:0000313" key="2">
    <source>
        <dbReference type="EMBL" id="KAJ7615697.1"/>
    </source>
</evidence>
<dbReference type="Proteomes" id="UP001221757">
    <property type="component" value="Unassembled WGS sequence"/>
</dbReference>
<dbReference type="AlphaFoldDB" id="A0AAD7BBG8"/>
<sequence>MTQPRIRNLPRRRAEIWRKAFHVLASMIIQGSNNIEYNEGIGQNEPLEYSGAAATPPLSDEHSHRDMSKFE</sequence>
<reference evidence="2" key="1">
    <citation type="submission" date="2023-03" db="EMBL/GenBank/DDBJ databases">
        <title>Massive genome expansion in bonnet fungi (Mycena s.s.) driven by repeated elements and novel gene families across ecological guilds.</title>
        <authorList>
            <consortium name="Lawrence Berkeley National Laboratory"/>
            <person name="Harder C.B."/>
            <person name="Miyauchi S."/>
            <person name="Viragh M."/>
            <person name="Kuo A."/>
            <person name="Thoen E."/>
            <person name="Andreopoulos B."/>
            <person name="Lu D."/>
            <person name="Skrede I."/>
            <person name="Drula E."/>
            <person name="Henrissat B."/>
            <person name="Morin E."/>
            <person name="Kohler A."/>
            <person name="Barry K."/>
            <person name="LaButti K."/>
            <person name="Morin E."/>
            <person name="Salamov A."/>
            <person name="Lipzen A."/>
            <person name="Mereny Z."/>
            <person name="Hegedus B."/>
            <person name="Baldrian P."/>
            <person name="Stursova M."/>
            <person name="Weitz H."/>
            <person name="Taylor A."/>
            <person name="Grigoriev I.V."/>
            <person name="Nagy L.G."/>
            <person name="Martin F."/>
            <person name="Kauserud H."/>
        </authorList>
    </citation>
    <scope>NUCLEOTIDE SEQUENCE</scope>
    <source>
        <strain evidence="2">CBHHK067</strain>
    </source>
</reference>
<gene>
    <name evidence="2" type="ORF">B0H17DRAFT_1115663</name>
</gene>
<evidence type="ECO:0000256" key="1">
    <source>
        <dbReference type="SAM" id="MobiDB-lite"/>
    </source>
</evidence>
<protein>
    <submittedName>
        <fullName evidence="2">Uncharacterized protein</fullName>
    </submittedName>
</protein>
<keyword evidence="3" id="KW-1185">Reference proteome</keyword>
<dbReference type="EMBL" id="JARKIE010000830">
    <property type="protein sequence ID" value="KAJ7615697.1"/>
    <property type="molecule type" value="Genomic_DNA"/>
</dbReference>
<organism evidence="2 3">
    <name type="scientific">Mycena rosella</name>
    <name type="common">Pink bonnet</name>
    <name type="synonym">Agaricus rosellus</name>
    <dbReference type="NCBI Taxonomy" id="1033263"/>
    <lineage>
        <taxon>Eukaryota</taxon>
        <taxon>Fungi</taxon>
        <taxon>Dikarya</taxon>
        <taxon>Basidiomycota</taxon>
        <taxon>Agaricomycotina</taxon>
        <taxon>Agaricomycetes</taxon>
        <taxon>Agaricomycetidae</taxon>
        <taxon>Agaricales</taxon>
        <taxon>Marasmiineae</taxon>
        <taxon>Mycenaceae</taxon>
        <taxon>Mycena</taxon>
    </lineage>
</organism>
<feature type="region of interest" description="Disordered" evidence="1">
    <location>
        <begin position="37"/>
        <end position="71"/>
    </location>
</feature>
<name>A0AAD7BBG8_MYCRO</name>
<proteinExistence type="predicted"/>
<accession>A0AAD7BBG8</accession>
<evidence type="ECO:0000313" key="3">
    <source>
        <dbReference type="Proteomes" id="UP001221757"/>
    </source>
</evidence>
<comment type="caution">
    <text evidence="2">The sequence shown here is derived from an EMBL/GenBank/DDBJ whole genome shotgun (WGS) entry which is preliminary data.</text>
</comment>